<feature type="binding site" evidence="16">
    <location>
        <position position="141"/>
    </location>
    <ligand>
        <name>substrate</name>
    </ligand>
</feature>
<comment type="subcellular location">
    <subcellularLocation>
        <location evidence="3">Periplasm</location>
    </subcellularLocation>
</comment>
<keyword evidence="20" id="KW-1185">Reference proteome</keyword>
<feature type="binding site" evidence="16">
    <location>
        <position position="171"/>
    </location>
    <ligand>
        <name>substrate</name>
    </ligand>
</feature>
<dbReference type="GO" id="GO:0006508">
    <property type="term" value="P:proteolysis"/>
    <property type="evidence" value="ECO:0007669"/>
    <property type="project" value="UniProtKB-KW"/>
</dbReference>
<dbReference type="InterPro" id="IPR009003">
    <property type="entry name" value="Peptidase_S1_PA"/>
</dbReference>
<evidence type="ECO:0000256" key="2">
    <source>
        <dbReference type="ARBA" id="ARBA00002610"/>
    </source>
</evidence>
<dbReference type="CDD" id="cd10839">
    <property type="entry name" value="cpPDZ1_DegP-like"/>
    <property type="match status" value="1"/>
</dbReference>
<protein>
    <recommendedName>
        <fullName evidence="6">Probable periplasmic serine endoprotease DegP-like</fullName>
        <ecNumber evidence="5">3.4.21.107</ecNumber>
    </recommendedName>
    <alternativeName>
        <fullName evidence="14">Protease Do</fullName>
    </alternativeName>
</protein>
<keyword evidence="13" id="KW-0346">Stress response</keyword>
<dbReference type="Pfam" id="PF13180">
    <property type="entry name" value="PDZ_2"/>
    <property type="match status" value="1"/>
</dbReference>
<evidence type="ECO:0000256" key="8">
    <source>
        <dbReference type="ARBA" id="ARBA00022729"/>
    </source>
</evidence>
<dbReference type="AlphaFoldDB" id="A0A4R5TXW7"/>
<keyword evidence="10" id="KW-0574">Periplasm</keyword>
<dbReference type="NCBIfam" id="TIGR02037">
    <property type="entry name" value="degP_htrA_DO"/>
    <property type="match status" value="1"/>
</dbReference>
<evidence type="ECO:0000256" key="17">
    <source>
        <dbReference type="SAM" id="SignalP"/>
    </source>
</evidence>
<feature type="active site" description="Charge relay system" evidence="15">
    <location>
        <position position="171"/>
    </location>
</feature>
<feature type="active site" description="Charge relay system" evidence="15">
    <location>
        <position position="141"/>
    </location>
</feature>
<dbReference type="InterPro" id="IPR011782">
    <property type="entry name" value="Pept_S1C_Do"/>
</dbReference>
<dbReference type="OrthoDB" id="9758917at2"/>
<dbReference type="EMBL" id="SMTF01000003">
    <property type="protein sequence ID" value="TDK26030.1"/>
    <property type="molecule type" value="Genomic_DNA"/>
</dbReference>
<evidence type="ECO:0000256" key="15">
    <source>
        <dbReference type="PIRSR" id="PIRSR611782-1"/>
    </source>
</evidence>
<evidence type="ECO:0000256" key="9">
    <source>
        <dbReference type="ARBA" id="ARBA00022737"/>
    </source>
</evidence>
<evidence type="ECO:0000256" key="3">
    <source>
        <dbReference type="ARBA" id="ARBA00004418"/>
    </source>
</evidence>
<accession>A0A4R5TXW7</accession>
<dbReference type="SMART" id="SM00228">
    <property type="entry name" value="PDZ"/>
    <property type="match status" value="2"/>
</dbReference>
<feature type="signal peptide" evidence="17">
    <location>
        <begin position="1"/>
        <end position="19"/>
    </location>
</feature>
<dbReference type="InterPro" id="IPR001940">
    <property type="entry name" value="Peptidase_S1C"/>
</dbReference>
<reference evidence="19 20" key="1">
    <citation type="submission" date="2019-03" db="EMBL/GenBank/DDBJ databases">
        <title>Luteimonas zhaokaii sp.nov., isolated from the rectal contents of Plateau pika in Yushu, Qinghai Province, China.</title>
        <authorList>
            <person name="Zhang G."/>
        </authorList>
    </citation>
    <scope>NUCLEOTIDE SEQUENCE [LARGE SCALE GENOMIC DNA]</scope>
    <source>
        <strain evidence="19 20">B9</strain>
    </source>
</reference>
<evidence type="ECO:0000256" key="14">
    <source>
        <dbReference type="ARBA" id="ARBA00032850"/>
    </source>
</evidence>
<evidence type="ECO:0000313" key="19">
    <source>
        <dbReference type="EMBL" id="TDK26030.1"/>
    </source>
</evidence>
<dbReference type="InterPro" id="IPR001478">
    <property type="entry name" value="PDZ"/>
</dbReference>
<evidence type="ECO:0000256" key="12">
    <source>
        <dbReference type="ARBA" id="ARBA00022825"/>
    </source>
</evidence>
<keyword evidence="11" id="KW-0378">Hydrolase</keyword>
<evidence type="ECO:0000256" key="4">
    <source>
        <dbReference type="ARBA" id="ARBA00010541"/>
    </source>
</evidence>
<evidence type="ECO:0000259" key="18">
    <source>
        <dbReference type="PROSITE" id="PS50106"/>
    </source>
</evidence>
<dbReference type="PRINTS" id="PR00834">
    <property type="entry name" value="PROTEASES2C"/>
</dbReference>
<keyword evidence="7 19" id="KW-0645">Protease</keyword>
<dbReference type="Gene3D" id="2.30.42.10">
    <property type="match status" value="2"/>
</dbReference>
<dbReference type="Gene3D" id="2.40.10.120">
    <property type="match status" value="1"/>
</dbReference>
<feature type="chain" id="PRO_5039384729" description="Probable periplasmic serine endoprotease DegP-like" evidence="17">
    <location>
        <begin position="20"/>
        <end position="512"/>
    </location>
</feature>
<evidence type="ECO:0000256" key="11">
    <source>
        <dbReference type="ARBA" id="ARBA00022801"/>
    </source>
</evidence>
<dbReference type="GO" id="GO:0042597">
    <property type="term" value="C:periplasmic space"/>
    <property type="evidence" value="ECO:0007669"/>
    <property type="project" value="UniProtKB-SubCell"/>
</dbReference>
<dbReference type="SUPFAM" id="SSF50494">
    <property type="entry name" value="Trypsin-like serine proteases"/>
    <property type="match status" value="1"/>
</dbReference>
<feature type="active site" description="Charge relay system" evidence="15">
    <location>
        <position position="246"/>
    </location>
</feature>
<dbReference type="EC" id="3.4.21.107" evidence="5"/>
<dbReference type="Pfam" id="PF13365">
    <property type="entry name" value="Trypsin_2"/>
    <property type="match status" value="1"/>
</dbReference>
<evidence type="ECO:0000256" key="10">
    <source>
        <dbReference type="ARBA" id="ARBA00022764"/>
    </source>
</evidence>
<dbReference type="RefSeq" id="WP_133321062.1">
    <property type="nucleotide sequence ID" value="NZ_SMTF01000003.1"/>
</dbReference>
<name>A0A4R5TXW7_9GAMM</name>
<organism evidence="19 20">
    <name type="scientific">Luteimonas aestuarii</name>
    <dbReference type="NCBI Taxonomy" id="453837"/>
    <lineage>
        <taxon>Bacteria</taxon>
        <taxon>Pseudomonadati</taxon>
        <taxon>Pseudomonadota</taxon>
        <taxon>Gammaproteobacteria</taxon>
        <taxon>Lysobacterales</taxon>
        <taxon>Lysobacteraceae</taxon>
        <taxon>Luteimonas</taxon>
    </lineage>
</organism>
<comment type="caution">
    <text evidence="19">The sequence shown here is derived from an EMBL/GenBank/DDBJ whole genome shotgun (WGS) entry which is preliminary data.</text>
</comment>
<keyword evidence="9" id="KW-0677">Repeat</keyword>
<dbReference type="SUPFAM" id="SSF50156">
    <property type="entry name" value="PDZ domain-like"/>
    <property type="match status" value="2"/>
</dbReference>
<proteinExistence type="inferred from homology"/>
<dbReference type="InterPro" id="IPR036034">
    <property type="entry name" value="PDZ_sf"/>
</dbReference>
<keyword evidence="12" id="KW-0720">Serine protease</keyword>
<sequence length="512" mass="52727">MKTALPAAVLVLATAAATAAVILPAATAQTEAVQAAPALTEPAIRAQAPAAPLVTGLPDFTRLVEQVGPAVVNIETVIGARTAQRSQPPMDDEQIPEIFRRILGPGFQMPGPGQSPGAPRGRSLGSGFLISADGYVLTNHHVIDGADEVKVTLTDRREFTAKVVGSDQPSDVAVLKIEATGLPVLRTGNAAQVRPGQWAVAIGSPFGFDQSVTAGIVSAVGRANPYADQRYVPFIQTDVAINRGNSGGPLLNTSGEVIGINSQIFSNSGGFMGVSFAIPIDVAMNVVEQIRTTGEVRRGQIGVQVGAITSEFATGLGLPDTRGALVSSVLPGGPAQLAGIEPGDVIRSVDGVAINQSSDLPPLIGAKAPGTRVRLGVIREGRERNIDVTLSQLEEATAAGPRQQGRPASPGEPAASNVLGIVGQEIEAAQRRQLGLEAGEGVRIARVDGAAARSAGLSPGDVILRVGRTAVGSVAALDRALRDVRQGQTVMLLVRDRTGNQQFVAVTPRDGE</sequence>
<gene>
    <name evidence="19" type="ORF">E2F46_05360</name>
</gene>
<dbReference type="PANTHER" id="PTHR22939">
    <property type="entry name" value="SERINE PROTEASE FAMILY S1C HTRA-RELATED"/>
    <property type="match status" value="1"/>
</dbReference>
<dbReference type="PANTHER" id="PTHR22939:SF130">
    <property type="entry name" value="PERIPLASMIC SERINE ENDOPROTEASE DEGP-LIKE-RELATED"/>
    <property type="match status" value="1"/>
</dbReference>
<comment type="similarity">
    <text evidence="4">Belongs to the peptidase S1C family.</text>
</comment>
<dbReference type="GO" id="GO:0004252">
    <property type="term" value="F:serine-type endopeptidase activity"/>
    <property type="evidence" value="ECO:0007669"/>
    <property type="project" value="InterPro"/>
</dbReference>
<evidence type="ECO:0000313" key="20">
    <source>
        <dbReference type="Proteomes" id="UP000294796"/>
    </source>
</evidence>
<comment type="function">
    <text evidence="2">Might be efficient in the degradation of transiently denatured and unfolded proteins which accumulate in the periplasm following stress conditions.</text>
</comment>
<evidence type="ECO:0000256" key="1">
    <source>
        <dbReference type="ARBA" id="ARBA00001772"/>
    </source>
</evidence>
<evidence type="ECO:0000256" key="6">
    <source>
        <dbReference type="ARBA" id="ARBA00013958"/>
    </source>
</evidence>
<keyword evidence="8 17" id="KW-0732">Signal</keyword>
<evidence type="ECO:0000256" key="13">
    <source>
        <dbReference type="ARBA" id="ARBA00023016"/>
    </source>
</evidence>
<dbReference type="Proteomes" id="UP000294796">
    <property type="component" value="Unassembled WGS sequence"/>
</dbReference>
<evidence type="ECO:0000256" key="16">
    <source>
        <dbReference type="PIRSR" id="PIRSR611782-2"/>
    </source>
</evidence>
<evidence type="ECO:0000256" key="5">
    <source>
        <dbReference type="ARBA" id="ARBA00013035"/>
    </source>
</evidence>
<comment type="catalytic activity">
    <reaction evidence="1">
        <text>Acts on substrates that are at least partially unfolded. The cleavage site P1 residue is normally between a pair of hydrophobic residues, such as Val-|-Val.</text>
        <dbReference type="EC" id="3.4.21.107"/>
    </reaction>
</comment>
<feature type="binding site" evidence="16">
    <location>
        <begin position="244"/>
        <end position="246"/>
    </location>
    <ligand>
        <name>substrate</name>
    </ligand>
</feature>
<feature type="domain" description="PDZ" evidence="18">
    <location>
        <begin position="298"/>
        <end position="381"/>
    </location>
</feature>
<dbReference type="PROSITE" id="PS50106">
    <property type="entry name" value="PDZ"/>
    <property type="match status" value="1"/>
</dbReference>
<evidence type="ECO:0000256" key="7">
    <source>
        <dbReference type="ARBA" id="ARBA00022670"/>
    </source>
</evidence>